<sequence length="181" mass="20207">MSITRSCRIIKKLDLGLDSYDFSCGHLELHQKRSPHSSLCSSLLYVTLIVLWGLSLAAPRIQHYSPCTLVGDFFLREEMGVPHSQPWYNQNGSIEAILNGLSLGSPQGNDRRPKKNQLEISSAAGLTNVGRYTKISTKSRGEEDRMHGNTAIGMYSSEFYLNGVSPPADVYDEKGWVKRDE</sequence>
<organism evidence="1 2">
    <name type="scientific">Cucurbita argyrosperma subsp. sororia</name>
    <dbReference type="NCBI Taxonomy" id="37648"/>
    <lineage>
        <taxon>Eukaryota</taxon>
        <taxon>Viridiplantae</taxon>
        <taxon>Streptophyta</taxon>
        <taxon>Embryophyta</taxon>
        <taxon>Tracheophyta</taxon>
        <taxon>Spermatophyta</taxon>
        <taxon>Magnoliopsida</taxon>
        <taxon>eudicotyledons</taxon>
        <taxon>Gunneridae</taxon>
        <taxon>Pentapetalae</taxon>
        <taxon>rosids</taxon>
        <taxon>fabids</taxon>
        <taxon>Cucurbitales</taxon>
        <taxon>Cucurbitaceae</taxon>
        <taxon>Cucurbiteae</taxon>
        <taxon>Cucurbita</taxon>
    </lineage>
</organism>
<evidence type="ECO:0000313" key="1">
    <source>
        <dbReference type="EMBL" id="KAG6588526.1"/>
    </source>
</evidence>
<dbReference type="AlphaFoldDB" id="A0AAV6MVW4"/>
<gene>
    <name evidence="1" type="ORF">SDJN03_17091</name>
</gene>
<keyword evidence="2" id="KW-1185">Reference proteome</keyword>
<protein>
    <submittedName>
        <fullName evidence="1">Uncharacterized protein</fullName>
    </submittedName>
</protein>
<reference evidence="1 2" key="1">
    <citation type="journal article" date="2021" name="Hortic Res">
        <title>The domestication of Cucurbita argyrosperma as revealed by the genome of its wild relative.</title>
        <authorList>
            <person name="Barrera-Redondo J."/>
            <person name="Sanchez-de la Vega G."/>
            <person name="Aguirre-Liguori J.A."/>
            <person name="Castellanos-Morales G."/>
            <person name="Gutierrez-Guerrero Y.T."/>
            <person name="Aguirre-Dugua X."/>
            <person name="Aguirre-Planter E."/>
            <person name="Tenaillon M.I."/>
            <person name="Lira-Saade R."/>
            <person name="Eguiarte L.E."/>
        </authorList>
    </citation>
    <scope>NUCLEOTIDE SEQUENCE [LARGE SCALE GENOMIC DNA]</scope>
    <source>
        <strain evidence="1">JBR-2021</strain>
    </source>
</reference>
<comment type="caution">
    <text evidence="1">The sequence shown here is derived from an EMBL/GenBank/DDBJ whole genome shotgun (WGS) entry which is preliminary data.</text>
</comment>
<dbReference type="Proteomes" id="UP000685013">
    <property type="component" value="Chromosome 11"/>
</dbReference>
<feature type="non-terminal residue" evidence="1">
    <location>
        <position position="1"/>
    </location>
</feature>
<name>A0AAV6MVW4_9ROSI</name>
<evidence type="ECO:0000313" key="2">
    <source>
        <dbReference type="Proteomes" id="UP000685013"/>
    </source>
</evidence>
<accession>A0AAV6MVW4</accession>
<proteinExistence type="predicted"/>
<dbReference type="EMBL" id="JAGKQH010000011">
    <property type="protein sequence ID" value="KAG6588526.1"/>
    <property type="molecule type" value="Genomic_DNA"/>
</dbReference>